<dbReference type="Proteomes" id="UP000663852">
    <property type="component" value="Unassembled WGS sequence"/>
</dbReference>
<dbReference type="PANTHER" id="PTHR24104">
    <property type="entry name" value="E3 UBIQUITIN-PROTEIN LIGASE NHLRC1-RELATED"/>
    <property type="match status" value="1"/>
</dbReference>
<feature type="transmembrane region" description="Helical" evidence="3">
    <location>
        <begin position="131"/>
        <end position="153"/>
    </location>
</feature>
<dbReference type="CDD" id="cd05819">
    <property type="entry name" value="NHL"/>
    <property type="match status" value="1"/>
</dbReference>
<dbReference type="EMBL" id="CAJNOJ010000252">
    <property type="protein sequence ID" value="CAF1339109.1"/>
    <property type="molecule type" value="Genomic_DNA"/>
</dbReference>
<protein>
    <recommendedName>
        <fullName evidence="4">SMP-30/Gluconolactonase/LRE-like region domain-containing protein</fullName>
    </recommendedName>
</protein>
<feature type="domain" description="SMP-30/Gluconolactonase/LRE-like region" evidence="4">
    <location>
        <begin position="224"/>
        <end position="438"/>
    </location>
</feature>
<dbReference type="GO" id="GO:0008270">
    <property type="term" value="F:zinc ion binding"/>
    <property type="evidence" value="ECO:0007669"/>
    <property type="project" value="UniProtKB-KW"/>
</dbReference>
<reference evidence="5" key="1">
    <citation type="submission" date="2021-02" db="EMBL/GenBank/DDBJ databases">
        <authorList>
            <person name="Nowell W R."/>
        </authorList>
    </citation>
    <scope>NUCLEOTIDE SEQUENCE</scope>
</reference>
<dbReference type="InterPro" id="IPR013658">
    <property type="entry name" value="SGL"/>
</dbReference>
<dbReference type="AlphaFoldDB" id="A0A815GIH5"/>
<dbReference type="Gene3D" id="2.40.10.500">
    <property type="match status" value="1"/>
</dbReference>
<gene>
    <name evidence="5" type="ORF">EDS130_LOCUS32633</name>
</gene>
<evidence type="ECO:0000313" key="6">
    <source>
        <dbReference type="Proteomes" id="UP000663852"/>
    </source>
</evidence>
<dbReference type="PROSITE" id="PS51125">
    <property type="entry name" value="NHL"/>
    <property type="match status" value="1"/>
</dbReference>
<dbReference type="OrthoDB" id="417929at2759"/>
<dbReference type="Pfam" id="PF08450">
    <property type="entry name" value="SGL"/>
    <property type="match status" value="1"/>
</dbReference>
<dbReference type="InterPro" id="IPR001258">
    <property type="entry name" value="NHL_repeat"/>
</dbReference>
<evidence type="ECO:0000256" key="2">
    <source>
        <dbReference type="PROSITE-ProRule" id="PRU00504"/>
    </source>
</evidence>
<dbReference type="PANTHER" id="PTHR24104:SF25">
    <property type="entry name" value="PROTEIN LIN-41"/>
    <property type="match status" value="1"/>
</dbReference>
<keyword evidence="3" id="KW-0812">Transmembrane</keyword>
<keyword evidence="1" id="KW-0677">Repeat</keyword>
<keyword evidence="3" id="KW-1133">Transmembrane helix</keyword>
<keyword evidence="3" id="KW-0472">Membrane</keyword>
<evidence type="ECO:0000256" key="3">
    <source>
        <dbReference type="SAM" id="Phobius"/>
    </source>
</evidence>
<evidence type="ECO:0000259" key="4">
    <source>
        <dbReference type="Pfam" id="PF08450"/>
    </source>
</evidence>
<organism evidence="5 6">
    <name type="scientific">Adineta ricciae</name>
    <name type="common">Rotifer</name>
    <dbReference type="NCBI Taxonomy" id="249248"/>
    <lineage>
        <taxon>Eukaryota</taxon>
        <taxon>Metazoa</taxon>
        <taxon>Spiralia</taxon>
        <taxon>Gnathifera</taxon>
        <taxon>Rotifera</taxon>
        <taxon>Eurotatoria</taxon>
        <taxon>Bdelloidea</taxon>
        <taxon>Adinetida</taxon>
        <taxon>Adinetidae</taxon>
        <taxon>Adineta</taxon>
    </lineage>
</organism>
<proteinExistence type="predicted"/>
<evidence type="ECO:0000313" key="5">
    <source>
        <dbReference type="EMBL" id="CAF1339109.1"/>
    </source>
</evidence>
<dbReference type="InterPro" id="IPR011042">
    <property type="entry name" value="6-blade_b-propeller_TolB-like"/>
</dbReference>
<feature type="repeat" description="NHL" evidence="2">
    <location>
        <begin position="350"/>
        <end position="389"/>
    </location>
</feature>
<comment type="caution">
    <text evidence="5">The sequence shown here is derived from an EMBL/GenBank/DDBJ whole genome shotgun (WGS) entry which is preliminary data.</text>
</comment>
<dbReference type="InterPro" id="IPR050952">
    <property type="entry name" value="TRIM-NHL_E3_ligases"/>
</dbReference>
<dbReference type="Gene3D" id="2.120.10.30">
    <property type="entry name" value="TolB, C-terminal domain"/>
    <property type="match status" value="1"/>
</dbReference>
<name>A0A815GIH5_ADIRI</name>
<dbReference type="SUPFAM" id="SSF63829">
    <property type="entry name" value="Calcium-dependent phosphotriesterase"/>
    <property type="match status" value="1"/>
</dbReference>
<evidence type="ECO:0000256" key="1">
    <source>
        <dbReference type="ARBA" id="ARBA00022737"/>
    </source>
</evidence>
<sequence length="489" mass="55573">MTTTSSIPSDYQNANPLLYTFRDDNTGIQPFFVIAAQFLVFDFTLRFWDKAVYDTWQLPSELVEIEYIRPNPPRPPTPIIHPEPYVNEEPDDISFYILLPFKNLLTTKSNTSDSKFKVKVNKKAKLMTFDLYDLLFSAIPLFAHTVWFCIIQGNCMSGEFATTWHCYNIFGYRIYNYLFTPFTSLAHTFLTKLFFYARIGITVAGGHGSGNATNQLNAPRGLFIDENRTMFIADESNHRIVQWKLGDENGKVVAGGNGKGKLLNQFDSPSSVVIDSVTNSLIICDSKNRRIIQWYHRNDTKQGKIYIDNIRCTDMTIDNDGGLYIIDLDKHEVRRYEMKGTIVTSVAGGHGEGSSLNQLRFPSFIFVDQQHNVYVADNGNHRVLKWNKDATEGIIVAGYYDRGNDLEQLYNPNGLFVDTNGTLYVADDLNHRVMRWFPGAQEGAVVVGGLGPGSTPRQFNGLNDLVFDHHGQLYVIDRGNDRIQNFVIR</sequence>
<accession>A0A815GIH5</accession>